<protein>
    <submittedName>
        <fullName evidence="1">Uncharacterized protein</fullName>
    </submittedName>
</protein>
<dbReference type="KEGG" id="vbr:A6E01_03905"/>
<dbReference type="RefSeq" id="WP_065209605.1">
    <property type="nucleotide sequence ID" value="NZ_CP016177.1"/>
</dbReference>
<organism evidence="1 2">
    <name type="scientific">Vibrio breoganii</name>
    <dbReference type="NCBI Taxonomy" id="553239"/>
    <lineage>
        <taxon>Bacteria</taxon>
        <taxon>Pseudomonadati</taxon>
        <taxon>Pseudomonadota</taxon>
        <taxon>Gammaproteobacteria</taxon>
        <taxon>Vibrionales</taxon>
        <taxon>Vibrionaceae</taxon>
        <taxon>Vibrio</taxon>
    </lineage>
</organism>
<sequence length="60" mass="6806">MQGAPLVAGLLRVEIEPHQGNLMGFSFAYYLLVNELCSPLSNDEQQQLSTLLKKWISHFE</sequence>
<reference evidence="1 2" key="1">
    <citation type="submission" date="2016-06" db="EMBL/GenBank/DDBJ databases">
        <title>Adaptive Radiation by Waves of Gene Transfer Leads to Fine-Scale Resource Partitioning in Marine Microbes.</title>
        <authorList>
            <person name="Hehemann J.-H."/>
            <person name="Arevalo P."/>
            <person name="Datta M.S."/>
            <person name="Yu X."/>
            <person name="Corzett C."/>
            <person name="Henschel A."/>
            <person name="Preheim S.P."/>
            <person name="Timberlake S."/>
            <person name="Alm E.J."/>
            <person name="Polz M.F."/>
        </authorList>
    </citation>
    <scope>NUCLEOTIDE SEQUENCE [LARGE SCALE GENOMIC DNA]</scope>
    <source>
        <strain evidence="1 2">FF50</strain>
    </source>
</reference>
<evidence type="ECO:0000313" key="2">
    <source>
        <dbReference type="Proteomes" id="UP000092018"/>
    </source>
</evidence>
<accession>A0AAN0XTX4</accession>
<dbReference type="Proteomes" id="UP000092018">
    <property type="component" value="Chromosome 1"/>
</dbReference>
<evidence type="ECO:0000313" key="1">
    <source>
        <dbReference type="EMBL" id="ANO32394.1"/>
    </source>
</evidence>
<dbReference type="AlphaFoldDB" id="A0AAN0XTX4"/>
<dbReference type="EMBL" id="CP016177">
    <property type="protein sequence ID" value="ANO32394.1"/>
    <property type="molecule type" value="Genomic_DNA"/>
</dbReference>
<name>A0AAN0XTX4_9VIBR</name>
<proteinExistence type="predicted"/>
<gene>
    <name evidence="1" type="ORF">A6E01_03905</name>
</gene>